<comment type="caution">
    <text evidence="1">The sequence shown here is derived from an EMBL/GenBank/DDBJ whole genome shotgun (WGS) entry which is preliminary data.</text>
</comment>
<protein>
    <submittedName>
        <fullName evidence="1">Uncharacterized protein</fullName>
    </submittedName>
</protein>
<gene>
    <name evidence="1" type="ORF">LCGC14_2921240</name>
</gene>
<reference evidence="1" key="1">
    <citation type="journal article" date="2015" name="Nature">
        <title>Complex archaea that bridge the gap between prokaryotes and eukaryotes.</title>
        <authorList>
            <person name="Spang A."/>
            <person name="Saw J.H."/>
            <person name="Jorgensen S.L."/>
            <person name="Zaremba-Niedzwiedzka K."/>
            <person name="Martijn J."/>
            <person name="Lind A.E."/>
            <person name="van Eijk R."/>
            <person name="Schleper C."/>
            <person name="Guy L."/>
            <person name="Ettema T.J."/>
        </authorList>
    </citation>
    <scope>NUCLEOTIDE SEQUENCE</scope>
</reference>
<proteinExistence type="predicted"/>
<dbReference type="AlphaFoldDB" id="A0A0F8YAI8"/>
<dbReference type="EMBL" id="LAZR01058059">
    <property type="protein sequence ID" value="KKK70710.1"/>
    <property type="molecule type" value="Genomic_DNA"/>
</dbReference>
<organism evidence="1">
    <name type="scientific">marine sediment metagenome</name>
    <dbReference type="NCBI Taxonomy" id="412755"/>
    <lineage>
        <taxon>unclassified sequences</taxon>
        <taxon>metagenomes</taxon>
        <taxon>ecological metagenomes</taxon>
    </lineage>
</organism>
<sequence>MTDENEGVRKDGLSSSATATNAVSVEALAVTTGRTFVLTDIIVNTPAARVEAEVYDDTATTSLTAANIKMQVTAPAVITNIENGPEFATGVCVALTQTANLNTGAVWVGGIER</sequence>
<evidence type="ECO:0000313" key="1">
    <source>
        <dbReference type="EMBL" id="KKK70710.1"/>
    </source>
</evidence>
<accession>A0A0F8YAI8</accession>
<name>A0A0F8YAI8_9ZZZZ</name>